<keyword evidence="1" id="KW-0812">Transmembrane</keyword>
<feature type="transmembrane region" description="Helical" evidence="1">
    <location>
        <begin position="305"/>
        <end position="324"/>
    </location>
</feature>
<evidence type="ECO:0000256" key="1">
    <source>
        <dbReference type="SAM" id="Phobius"/>
    </source>
</evidence>
<name>A0A5Q0BBW9_9GAMM</name>
<dbReference type="EMBL" id="CP044205">
    <property type="protein sequence ID" value="QFY41425.1"/>
    <property type="molecule type" value="Genomic_DNA"/>
</dbReference>
<dbReference type="OrthoDB" id="9255500at2"/>
<evidence type="ECO:0008006" key="4">
    <source>
        <dbReference type="Google" id="ProtNLM"/>
    </source>
</evidence>
<sequence>MLNAKIMTNLSNTNNAWRYTSMGNALALLCLTLLAALLAYIRVSNGDFLFSDTGQLYSMLENIHAGRGPINQILPTLSAFQFYPDLGAMEPSILCGMDYTSPHYEAEQYNHFRFHLYSILYPASLLLFLFKTPFAAHGLNIFSFLLFLFIAYKICRKNRIPVFASLITIMVISLHPAWMWAIAGQPYVDRLFLPVGLLLFYYTDDREKPLAAVLAVLAIAALIVEKTMLYSGGFLVVYTLLHYKGYADKRDCIARMMVGVATVMISFIVVKYYLDNPYWKGGNMPYSPAAIVQTIKSIVSNERSFNGVNSLLMVNAPLLLIALIFKPRLFLIGFIMMIPNLLGTIGGAEKTGFVSHYHSLYFPFVVYAFILGVSGVFQRFSTLFVGVCIFLGYMVPTSAFYLLVGFADNQKISFVNTTSSANYYVKYFYNLSKDLTNYKRITDLIEENIPLNAKVTITEPVLPYLYKYQNVRYYPYDFENADFLIITYEREAGRIHYRGYSGYWGAEHSRTVNDCLEPRIKKAGYNVDSPIILSPTLALLKRN</sequence>
<feature type="transmembrane region" description="Helical" evidence="1">
    <location>
        <begin position="330"/>
        <end position="348"/>
    </location>
</feature>
<feature type="transmembrane region" description="Helical" evidence="1">
    <location>
        <begin position="187"/>
        <end position="203"/>
    </location>
</feature>
<dbReference type="AlphaFoldDB" id="A0A5Q0BBW9"/>
<reference evidence="2 3" key="1">
    <citation type="submission" date="2019-09" db="EMBL/GenBank/DDBJ databases">
        <title>Ecophysiology of the spiral-shaped methanotroph Methylospira mobilis as revealed by the complete genome sequence.</title>
        <authorList>
            <person name="Oshkin I.Y."/>
            <person name="Dedysh S.N."/>
            <person name="Miroshnikov K."/>
            <person name="Danilova O.V."/>
            <person name="Hakobyan A."/>
            <person name="Liesack W."/>
        </authorList>
    </citation>
    <scope>NUCLEOTIDE SEQUENCE [LARGE SCALE GENOMIC DNA]</scope>
    <source>
        <strain evidence="2 3">Shm1</strain>
    </source>
</reference>
<dbReference type="KEGG" id="mmob:F6R98_01300"/>
<proteinExistence type="predicted"/>
<keyword evidence="1" id="KW-0472">Membrane</keyword>
<feature type="transmembrane region" description="Helical" evidence="1">
    <location>
        <begin position="253"/>
        <end position="274"/>
    </location>
</feature>
<dbReference type="RefSeq" id="WP_153247405.1">
    <property type="nucleotide sequence ID" value="NZ_CP044205.1"/>
</dbReference>
<dbReference type="Proteomes" id="UP000325755">
    <property type="component" value="Chromosome"/>
</dbReference>
<feature type="transmembrane region" description="Helical" evidence="1">
    <location>
        <begin position="383"/>
        <end position="404"/>
    </location>
</feature>
<keyword evidence="3" id="KW-1185">Reference proteome</keyword>
<feature type="transmembrane region" description="Helical" evidence="1">
    <location>
        <begin position="162"/>
        <end position="181"/>
    </location>
</feature>
<evidence type="ECO:0000313" key="3">
    <source>
        <dbReference type="Proteomes" id="UP000325755"/>
    </source>
</evidence>
<accession>A0A5Q0BBW9</accession>
<feature type="transmembrane region" description="Helical" evidence="1">
    <location>
        <begin position="360"/>
        <end position="377"/>
    </location>
</feature>
<evidence type="ECO:0000313" key="2">
    <source>
        <dbReference type="EMBL" id="QFY41425.1"/>
    </source>
</evidence>
<organism evidence="2 3">
    <name type="scientific">Candidatus Methylospira mobilis</name>
    <dbReference type="NCBI Taxonomy" id="1808979"/>
    <lineage>
        <taxon>Bacteria</taxon>
        <taxon>Pseudomonadati</taxon>
        <taxon>Pseudomonadota</taxon>
        <taxon>Gammaproteobacteria</taxon>
        <taxon>Methylococcales</taxon>
        <taxon>Methylococcaceae</taxon>
        <taxon>Candidatus Methylospira</taxon>
    </lineage>
</organism>
<feature type="transmembrane region" description="Helical" evidence="1">
    <location>
        <begin position="210"/>
        <end position="241"/>
    </location>
</feature>
<feature type="transmembrane region" description="Helical" evidence="1">
    <location>
        <begin position="134"/>
        <end position="155"/>
    </location>
</feature>
<dbReference type="InParanoid" id="A0A5Q0BBW9"/>
<protein>
    <recommendedName>
        <fullName evidence="4">DUF2079 domain-containing protein</fullName>
    </recommendedName>
</protein>
<gene>
    <name evidence="2" type="ORF">F6R98_01300</name>
</gene>
<keyword evidence="1" id="KW-1133">Transmembrane helix</keyword>